<gene>
    <name evidence="1" type="ORF">D9619_008490</name>
</gene>
<comment type="caution">
    <text evidence="1">The sequence shown here is derived from an EMBL/GenBank/DDBJ whole genome shotgun (WGS) entry which is preliminary data.</text>
</comment>
<dbReference type="InterPro" id="IPR032675">
    <property type="entry name" value="LRR_dom_sf"/>
</dbReference>
<reference evidence="1 2" key="1">
    <citation type="journal article" date="2020" name="ISME J.">
        <title>Uncovering the hidden diversity of litter-decomposition mechanisms in mushroom-forming fungi.</title>
        <authorList>
            <person name="Floudas D."/>
            <person name="Bentzer J."/>
            <person name="Ahren D."/>
            <person name="Johansson T."/>
            <person name="Persson P."/>
            <person name="Tunlid A."/>
        </authorList>
    </citation>
    <scope>NUCLEOTIDE SEQUENCE [LARGE SCALE GENOMIC DNA]</scope>
    <source>
        <strain evidence="1 2">CBS 101986</strain>
    </source>
</reference>
<proteinExistence type="predicted"/>
<sequence>MSPCKSVDVSLDILFTIIEEIGMQHTPDFDLLWAFCSTCRTLRPHAQKFLFHSISLELNTWAPCAPGFSIGIFWEHMQFIVKGNPHVAAHVKNLQFRTGLTANIPPKVIDLLSQFTNLSTLRCGYEERYAGWDILQESHKQWWESVVRLPSLTSLQIVNFWGMPISVIFPCMNLNALCIDECSTFSEPQSGGSLETISHLPLTNIVSVQTARDFSSLDPLFTVYPSIGVPLMDKNNVKSLFLPRIWDNECAKLKDFPSLRSFDVDISLLKHANSLFGNFHLSSLRSLDSLGMEFNFDLGLRTVYPSMALAAALTIPPGFPALSRVTITMSLDSRGYPAIKDSVNEELAKLDQLFYKADG</sequence>
<evidence type="ECO:0000313" key="1">
    <source>
        <dbReference type="EMBL" id="KAF5319579.1"/>
    </source>
</evidence>
<dbReference type="Proteomes" id="UP000567179">
    <property type="component" value="Unassembled WGS sequence"/>
</dbReference>
<dbReference type="Gene3D" id="3.80.10.10">
    <property type="entry name" value="Ribonuclease Inhibitor"/>
    <property type="match status" value="1"/>
</dbReference>
<name>A0A8H5BA55_9AGAR</name>
<dbReference type="EMBL" id="JAACJJ010000029">
    <property type="protein sequence ID" value="KAF5319579.1"/>
    <property type="molecule type" value="Genomic_DNA"/>
</dbReference>
<accession>A0A8H5BA55</accession>
<protein>
    <submittedName>
        <fullName evidence="1">Uncharacterized protein</fullName>
    </submittedName>
</protein>
<dbReference type="AlphaFoldDB" id="A0A8H5BA55"/>
<organism evidence="1 2">
    <name type="scientific">Psilocybe cf. subviscida</name>
    <dbReference type="NCBI Taxonomy" id="2480587"/>
    <lineage>
        <taxon>Eukaryota</taxon>
        <taxon>Fungi</taxon>
        <taxon>Dikarya</taxon>
        <taxon>Basidiomycota</taxon>
        <taxon>Agaricomycotina</taxon>
        <taxon>Agaricomycetes</taxon>
        <taxon>Agaricomycetidae</taxon>
        <taxon>Agaricales</taxon>
        <taxon>Agaricineae</taxon>
        <taxon>Strophariaceae</taxon>
        <taxon>Psilocybe</taxon>
    </lineage>
</organism>
<keyword evidence="2" id="KW-1185">Reference proteome</keyword>
<evidence type="ECO:0000313" key="2">
    <source>
        <dbReference type="Proteomes" id="UP000567179"/>
    </source>
</evidence>